<dbReference type="SUPFAM" id="SSF54403">
    <property type="entry name" value="Cystatin/monellin"/>
    <property type="match status" value="1"/>
</dbReference>
<dbReference type="GO" id="GO:0004869">
    <property type="term" value="F:cysteine-type endopeptidase inhibitor activity"/>
    <property type="evidence" value="ECO:0007669"/>
    <property type="project" value="InterPro"/>
</dbReference>
<feature type="region of interest" description="Disordered" evidence="1">
    <location>
        <begin position="28"/>
        <end position="51"/>
    </location>
</feature>
<feature type="chain" id="PRO_5038483937" description="Cystatin domain-containing protein" evidence="2">
    <location>
        <begin position="24"/>
        <end position="143"/>
    </location>
</feature>
<evidence type="ECO:0000313" key="4">
    <source>
        <dbReference type="Proteomes" id="UP000828390"/>
    </source>
</evidence>
<dbReference type="PANTHER" id="PTHR47364">
    <property type="entry name" value="CYSTEINE PROTEINASE INHIBITOR 5"/>
    <property type="match status" value="1"/>
</dbReference>
<evidence type="ECO:0000256" key="1">
    <source>
        <dbReference type="SAM" id="MobiDB-lite"/>
    </source>
</evidence>
<dbReference type="AlphaFoldDB" id="A0A9D4MDN6"/>
<protein>
    <recommendedName>
        <fullName evidence="5">Cystatin domain-containing protein</fullName>
    </recommendedName>
</protein>
<dbReference type="EMBL" id="JAIWYP010000002">
    <property type="protein sequence ID" value="KAH3874703.1"/>
    <property type="molecule type" value="Genomic_DNA"/>
</dbReference>
<comment type="caution">
    <text evidence="3">The sequence shown here is derived from an EMBL/GenBank/DDBJ whole genome shotgun (WGS) entry which is preliminary data.</text>
</comment>
<name>A0A9D4MDN6_DREPO</name>
<organism evidence="3 4">
    <name type="scientific">Dreissena polymorpha</name>
    <name type="common">Zebra mussel</name>
    <name type="synonym">Mytilus polymorpha</name>
    <dbReference type="NCBI Taxonomy" id="45954"/>
    <lineage>
        <taxon>Eukaryota</taxon>
        <taxon>Metazoa</taxon>
        <taxon>Spiralia</taxon>
        <taxon>Lophotrochozoa</taxon>
        <taxon>Mollusca</taxon>
        <taxon>Bivalvia</taxon>
        <taxon>Autobranchia</taxon>
        <taxon>Heteroconchia</taxon>
        <taxon>Euheterodonta</taxon>
        <taxon>Imparidentia</taxon>
        <taxon>Neoheterodontei</taxon>
        <taxon>Myida</taxon>
        <taxon>Dreissenoidea</taxon>
        <taxon>Dreissenidae</taxon>
        <taxon>Dreissena</taxon>
    </lineage>
</organism>
<dbReference type="Proteomes" id="UP000828390">
    <property type="component" value="Unassembled WGS sequence"/>
</dbReference>
<keyword evidence="4" id="KW-1185">Reference proteome</keyword>
<sequence>MASQKTLFLLVVLVSAAFEAHQASDLRRGTGQGKHKRVGGRTSVDQNDEPIQLPPQIDVGDGIVGEYTPVDPSDVIVQLLAQFAVEQICSDYVVENAEMQVVAGTNYRMDILVSKAWKCKVVVFAQFWTNTLKLTSFACESVL</sequence>
<evidence type="ECO:0000313" key="3">
    <source>
        <dbReference type="EMBL" id="KAH3874703.1"/>
    </source>
</evidence>
<evidence type="ECO:0008006" key="5">
    <source>
        <dbReference type="Google" id="ProtNLM"/>
    </source>
</evidence>
<gene>
    <name evidence="3" type="ORF">DPMN_037956</name>
</gene>
<dbReference type="PANTHER" id="PTHR47364:SF2">
    <property type="entry name" value="CYSTEINE PROTEINASE INHIBITOR 5"/>
    <property type="match status" value="1"/>
</dbReference>
<dbReference type="CDD" id="cd00042">
    <property type="entry name" value="CY"/>
    <property type="match status" value="1"/>
</dbReference>
<dbReference type="InterPro" id="IPR000010">
    <property type="entry name" value="Cystatin_dom"/>
</dbReference>
<proteinExistence type="predicted"/>
<dbReference type="InterPro" id="IPR046350">
    <property type="entry name" value="Cystatin_sf"/>
</dbReference>
<reference evidence="3" key="2">
    <citation type="submission" date="2020-11" db="EMBL/GenBank/DDBJ databases">
        <authorList>
            <person name="McCartney M.A."/>
            <person name="Auch B."/>
            <person name="Kono T."/>
            <person name="Mallez S."/>
            <person name="Becker A."/>
            <person name="Gohl D.M."/>
            <person name="Silverstein K.A.T."/>
            <person name="Koren S."/>
            <person name="Bechman K.B."/>
            <person name="Herman A."/>
            <person name="Abrahante J.E."/>
            <person name="Garbe J."/>
        </authorList>
    </citation>
    <scope>NUCLEOTIDE SEQUENCE</scope>
    <source>
        <strain evidence="3">Duluth1</strain>
        <tissue evidence="3">Whole animal</tissue>
    </source>
</reference>
<accession>A0A9D4MDN6</accession>
<reference evidence="3" key="1">
    <citation type="journal article" date="2019" name="bioRxiv">
        <title>The Genome of the Zebra Mussel, Dreissena polymorpha: A Resource for Invasive Species Research.</title>
        <authorList>
            <person name="McCartney M.A."/>
            <person name="Auch B."/>
            <person name="Kono T."/>
            <person name="Mallez S."/>
            <person name="Zhang Y."/>
            <person name="Obille A."/>
            <person name="Becker A."/>
            <person name="Abrahante J.E."/>
            <person name="Garbe J."/>
            <person name="Badalamenti J.P."/>
            <person name="Herman A."/>
            <person name="Mangelson H."/>
            <person name="Liachko I."/>
            <person name="Sullivan S."/>
            <person name="Sone E.D."/>
            <person name="Koren S."/>
            <person name="Silverstein K.A.T."/>
            <person name="Beckman K.B."/>
            <person name="Gohl D.M."/>
        </authorList>
    </citation>
    <scope>NUCLEOTIDE SEQUENCE</scope>
    <source>
        <strain evidence="3">Duluth1</strain>
        <tissue evidence="3">Whole animal</tissue>
    </source>
</reference>
<evidence type="ECO:0000256" key="2">
    <source>
        <dbReference type="SAM" id="SignalP"/>
    </source>
</evidence>
<keyword evidence="2" id="KW-0732">Signal</keyword>
<dbReference type="Gene3D" id="3.10.450.10">
    <property type="match status" value="1"/>
</dbReference>
<feature type="signal peptide" evidence="2">
    <location>
        <begin position="1"/>
        <end position="23"/>
    </location>
</feature>